<comment type="similarity">
    <text evidence="10">Belongs to the TonB-dependent receptor family.</text>
</comment>
<evidence type="ECO:0000256" key="10">
    <source>
        <dbReference type="RuleBase" id="RU003357"/>
    </source>
</evidence>
<dbReference type="EMBL" id="QLMC01000003">
    <property type="protein sequence ID" value="RAJ97412.1"/>
    <property type="molecule type" value="Genomic_DNA"/>
</dbReference>
<dbReference type="AlphaFoldDB" id="A0A327WVV0"/>
<dbReference type="InterPro" id="IPR000531">
    <property type="entry name" value="Beta-barrel_TonB"/>
</dbReference>
<dbReference type="Pfam" id="PF00593">
    <property type="entry name" value="TonB_dep_Rec_b-barrel"/>
    <property type="match status" value="1"/>
</dbReference>
<dbReference type="Gene3D" id="2.60.40.1120">
    <property type="entry name" value="Carboxypeptidase-like, regulatory domain"/>
    <property type="match status" value="1"/>
</dbReference>
<comment type="subcellular location">
    <subcellularLocation>
        <location evidence="1">Cell outer membrane</location>
        <topology evidence="1">Multi-pass membrane protein</topology>
    </subcellularLocation>
</comment>
<dbReference type="PANTHER" id="PTHR30069:SF29">
    <property type="entry name" value="HEMOGLOBIN AND HEMOGLOBIN-HAPTOGLOBIN-BINDING PROTEIN 1-RELATED"/>
    <property type="match status" value="1"/>
</dbReference>
<evidence type="ECO:0000259" key="12">
    <source>
        <dbReference type="Pfam" id="PF07715"/>
    </source>
</evidence>
<dbReference type="Proteomes" id="UP000248790">
    <property type="component" value="Unassembled WGS sequence"/>
</dbReference>
<feature type="domain" description="TonB-dependent receptor plug" evidence="12">
    <location>
        <begin position="132"/>
        <end position="210"/>
    </location>
</feature>
<dbReference type="InterPro" id="IPR036942">
    <property type="entry name" value="Beta-barrel_TonB_sf"/>
</dbReference>
<keyword evidence="2" id="KW-0813">Transport</keyword>
<evidence type="ECO:0000256" key="6">
    <source>
        <dbReference type="ARBA" id="ARBA00023077"/>
    </source>
</evidence>
<evidence type="ECO:0000256" key="2">
    <source>
        <dbReference type="ARBA" id="ARBA00022448"/>
    </source>
</evidence>
<dbReference type="InterPro" id="IPR037066">
    <property type="entry name" value="Plug_dom_sf"/>
</dbReference>
<dbReference type="Pfam" id="PF07715">
    <property type="entry name" value="Plug"/>
    <property type="match status" value="1"/>
</dbReference>
<gene>
    <name evidence="13" type="ORF">LX87_02312</name>
</gene>
<proteinExistence type="inferred from homology"/>
<evidence type="ECO:0000256" key="1">
    <source>
        <dbReference type="ARBA" id="ARBA00004571"/>
    </source>
</evidence>
<dbReference type="InterPro" id="IPR039426">
    <property type="entry name" value="TonB-dep_rcpt-like"/>
</dbReference>
<organism evidence="13 14">
    <name type="scientific">Larkinella arboricola</name>
    <dbReference type="NCBI Taxonomy" id="643671"/>
    <lineage>
        <taxon>Bacteria</taxon>
        <taxon>Pseudomonadati</taxon>
        <taxon>Bacteroidota</taxon>
        <taxon>Cytophagia</taxon>
        <taxon>Cytophagales</taxon>
        <taxon>Spirosomataceae</taxon>
        <taxon>Larkinella</taxon>
    </lineage>
</organism>
<dbReference type="Pfam" id="PF13715">
    <property type="entry name" value="CarbopepD_reg_2"/>
    <property type="match status" value="1"/>
</dbReference>
<sequence length="786" mass="87832">MLVSIAAHAQAPVLFSGSVREITTQEPLQGVHVYVRDHRLGTVTNNAGYYTLALPARDSLTITFSSVGYQTVTRTISSHRPQPLDVYLIPGQTLNEVAIKAQAPLQKGSDLAQMSQIQLPIEQLNKIPALMGEKDVLRVLQLMPGVQKGSEGNAGVYVRGGGPDQNLITVDEAVVYNPSHLLGFFSVFNGDALKQVELTKGGFPARFGGRLSSVIEMSMKEGDRHDLHGTGSIGLIASRFTLEGPLQKGKSSFLLSARQCYLGALTQLLSPRPVSDLPSRSGFGDYNAKLSFDLGARDHVYVSGYTGSDQFRSQQTYDKQVLDAGLNWGNTTGTLRWTHRFSNRTSAHTALIFSQYRMRVVSEETVTAEAPGQPGAILRLEYLSSIRDLSLKQDWDLYAGSGHQLRFGFQITPHRFTPSAVVTAESQAASLSRTSDQAIQVVESGAYVEDFWQPTDRWRINAGLRLSYFWHKQTQYARPEPRLSVGYKLPGDWTLKGAYAQMNQYVHMLSNTGVGLPTDLWVPTTDRVKPQQSEQIALGVVKDINSDITLTVEGYHKTMKNNISYREGANFLVTDITATGDKARWEDNVTAGRGWSYGGEVMLQKKTGRLSGWIGYTLSWTQWQFAELNGGRRFFPRYDRRHDLSLVAVYELSKRINVSGTWVYGTGQALTVPLARYYASANNPEHTTTPAANPFIDTRNVKDYGEKNSFRAEPYHRMDVSLQFHTRRKSWENIWELSVYNAYNRRNPFYYSLEGKGGSEGIASKSVLYRYSLFPVIPTVSYRFTF</sequence>
<evidence type="ECO:0000259" key="11">
    <source>
        <dbReference type="Pfam" id="PF00593"/>
    </source>
</evidence>
<evidence type="ECO:0000256" key="7">
    <source>
        <dbReference type="ARBA" id="ARBA00023136"/>
    </source>
</evidence>
<keyword evidence="14" id="KW-1185">Reference proteome</keyword>
<keyword evidence="8 13" id="KW-0675">Receptor</keyword>
<dbReference type="Gene3D" id="2.40.170.20">
    <property type="entry name" value="TonB-dependent receptor, beta-barrel domain"/>
    <property type="match status" value="1"/>
</dbReference>
<evidence type="ECO:0000256" key="9">
    <source>
        <dbReference type="ARBA" id="ARBA00023237"/>
    </source>
</evidence>
<evidence type="ECO:0000256" key="4">
    <source>
        <dbReference type="ARBA" id="ARBA00022692"/>
    </source>
</evidence>
<evidence type="ECO:0000256" key="8">
    <source>
        <dbReference type="ARBA" id="ARBA00023170"/>
    </source>
</evidence>
<keyword evidence="3" id="KW-1134">Transmembrane beta strand</keyword>
<evidence type="ECO:0000256" key="3">
    <source>
        <dbReference type="ARBA" id="ARBA00022452"/>
    </source>
</evidence>
<evidence type="ECO:0000313" key="13">
    <source>
        <dbReference type="EMBL" id="RAJ97412.1"/>
    </source>
</evidence>
<comment type="caution">
    <text evidence="13">The sequence shown here is derived from an EMBL/GenBank/DDBJ whole genome shotgun (WGS) entry which is preliminary data.</text>
</comment>
<dbReference type="SUPFAM" id="SSF56935">
    <property type="entry name" value="Porins"/>
    <property type="match status" value="1"/>
</dbReference>
<dbReference type="PANTHER" id="PTHR30069">
    <property type="entry name" value="TONB-DEPENDENT OUTER MEMBRANE RECEPTOR"/>
    <property type="match status" value="1"/>
</dbReference>
<dbReference type="GO" id="GO:0044718">
    <property type="term" value="P:siderophore transmembrane transport"/>
    <property type="evidence" value="ECO:0007669"/>
    <property type="project" value="TreeGrafter"/>
</dbReference>
<keyword evidence="4" id="KW-0812">Transmembrane</keyword>
<keyword evidence="7 10" id="KW-0472">Membrane</keyword>
<feature type="domain" description="TonB-dependent receptor-like beta-barrel" evidence="11">
    <location>
        <begin position="279"/>
        <end position="741"/>
    </location>
</feature>
<dbReference type="GO" id="GO:0015344">
    <property type="term" value="F:siderophore uptake transmembrane transporter activity"/>
    <property type="evidence" value="ECO:0007669"/>
    <property type="project" value="TreeGrafter"/>
</dbReference>
<accession>A0A327WVV0</accession>
<evidence type="ECO:0000313" key="14">
    <source>
        <dbReference type="Proteomes" id="UP000248790"/>
    </source>
</evidence>
<keyword evidence="5" id="KW-0732">Signal</keyword>
<keyword evidence="9" id="KW-0998">Cell outer membrane</keyword>
<dbReference type="GO" id="GO:0009279">
    <property type="term" value="C:cell outer membrane"/>
    <property type="evidence" value="ECO:0007669"/>
    <property type="project" value="UniProtKB-SubCell"/>
</dbReference>
<reference evidence="13 14" key="1">
    <citation type="submission" date="2018-06" db="EMBL/GenBank/DDBJ databases">
        <title>Genomic Encyclopedia of Archaeal and Bacterial Type Strains, Phase II (KMG-II): from individual species to whole genera.</title>
        <authorList>
            <person name="Goeker M."/>
        </authorList>
    </citation>
    <scope>NUCLEOTIDE SEQUENCE [LARGE SCALE GENOMIC DNA]</scope>
    <source>
        <strain evidence="13 14">DSM 21851</strain>
    </source>
</reference>
<dbReference type="SUPFAM" id="SSF49464">
    <property type="entry name" value="Carboxypeptidase regulatory domain-like"/>
    <property type="match status" value="1"/>
</dbReference>
<evidence type="ECO:0000256" key="5">
    <source>
        <dbReference type="ARBA" id="ARBA00022729"/>
    </source>
</evidence>
<name>A0A327WVV0_LARAB</name>
<protein>
    <submittedName>
        <fullName evidence="13">Outer membrane receptor for ferrienterochelin and colicin</fullName>
    </submittedName>
</protein>
<keyword evidence="6 10" id="KW-0798">TonB box</keyword>
<dbReference type="Gene3D" id="2.170.130.10">
    <property type="entry name" value="TonB-dependent receptor, plug domain"/>
    <property type="match status" value="1"/>
</dbReference>
<dbReference type="InterPro" id="IPR012910">
    <property type="entry name" value="Plug_dom"/>
</dbReference>
<dbReference type="InterPro" id="IPR008969">
    <property type="entry name" value="CarboxyPept-like_regulatory"/>
</dbReference>